<feature type="domain" description="AIR9-like A9" evidence="2">
    <location>
        <begin position="924"/>
        <end position="1011"/>
    </location>
</feature>
<dbReference type="Gene3D" id="3.80.10.10">
    <property type="entry name" value="Ribonuclease Inhibitor"/>
    <property type="match status" value="2"/>
</dbReference>
<gene>
    <name evidence="4" type="ORF">SELMODRAFT_423915</name>
</gene>
<dbReference type="Proteomes" id="UP000001514">
    <property type="component" value="Unassembled WGS sequence"/>
</dbReference>
<feature type="domain" description="AIR9-like A9" evidence="2">
    <location>
        <begin position="1423"/>
        <end position="1475"/>
    </location>
</feature>
<feature type="compositionally biased region" description="Low complexity" evidence="1">
    <location>
        <begin position="269"/>
        <end position="279"/>
    </location>
</feature>
<proteinExistence type="predicted"/>
<feature type="domain" description="AIR9-like A9" evidence="2">
    <location>
        <begin position="826"/>
        <end position="911"/>
    </location>
</feature>
<feature type="compositionally biased region" description="Basic and acidic residues" evidence="1">
    <location>
        <begin position="1"/>
        <end position="13"/>
    </location>
</feature>
<feature type="domain" description="AIR9-like A9" evidence="2">
    <location>
        <begin position="1123"/>
        <end position="1200"/>
    </location>
</feature>
<organism evidence="5">
    <name type="scientific">Selaginella moellendorffii</name>
    <name type="common">Spikemoss</name>
    <dbReference type="NCBI Taxonomy" id="88036"/>
    <lineage>
        <taxon>Eukaryota</taxon>
        <taxon>Viridiplantae</taxon>
        <taxon>Streptophyta</taxon>
        <taxon>Embryophyta</taxon>
        <taxon>Tracheophyta</taxon>
        <taxon>Lycopodiopsida</taxon>
        <taxon>Selaginellales</taxon>
        <taxon>Selaginellaceae</taxon>
        <taxon>Selaginella</taxon>
    </lineage>
</organism>
<dbReference type="Pfam" id="PF23197">
    <property type="entry name" value="IG_AIR9"/>
    <property type="match status" value="10"/>
</dbReference>
<evidence type="ECO:0000313" key="4">
    <source>
        <dbReference type="EMBL" id="EFJ14022.1"/>
    </source>
</evidence>
<feature type="domain" description="AIR9-like A9" evidence="2">
    <location>
        <begin position="1022"/>
        <end position="1108"/>
    </location>
</feature>
<dbReference type="STRING" id="88036.D8SN78"/>
<dbReference type="eggNOG" id="KOG0531">
    <property type="taxonomic scope" value="Eukaryota"/>
</dbReference>
<evidence type="ECO:0000259" key="3">
    <source>
        <dbReference type="Pfam" id="PF23218"/>
    </source>
</evidence>
<feature type="compositionally biased region" description="Polar residues" evidence="1">
    <location>
        <begin position="381"/>
        <end position="393"/>
    </location>
</feature>
<feature type="compositionally biased region" description="Low complexity" evidence="1">
    <location>
        <begin position="175"/>
        <end position="200"/>
    </location>
</feature>
<feature type="domain" description="AIR9 PH-like" evidence="3">
    <location>
        <begin position="1751"/>
        <end position="1842"/>
    </location>
</feature>
<dbReference type="PROSITE" id="PS51450">
    <property type="entry name" value="LRR"/>
    <property type="match status" value="1"/>
</dbReference>
<accession>D8SN78</accession>
<dbReference type="Gene3D" id="2.60.40.2700">
    <property type="match status" value="4"/>
</dbReference>
<feature type="compositionally biased region" description="Low complexity" evidence="1">
    <location>
        <begin position="325"/>
        <end position="349"/>
    </location>
</feature>
<feature type="compositionally biased region" description="Polar residues" evidence="1">
    <location>
        <begin position="280"/>
        <end position="300"/>
    </location>
</feature>
<feature type="domain" description="AIR9-like A9" evidence="2">
    <location>
        <begin position="1313"/>
        <end position="1397"/>
    </location>
</feature>
<feature type="domain" description="AIR9-like A9" evidence="2">
    <location>
        <begin position="730"/>
        <end position="817"/>
    </location>
</feature>
<feature type="compositionally biased region" description="Polar residues" evidence="1">
    <location>
        <begin position="113"/>
        <end position="143"/>
    </location>
</feature>
<feature type="domain" description="AIR9-like A9" evidence="2">
    <location>
        <begin position="1627"/>
        <end position="1712"/>
    </location>
</feature>
<dbReference type="Pfam" id="PF23218">
    <property type="entry name" value="PH_AIR9"/>
    <property type="match status" value="1"/>
</dbReference>
<dbReference type="InterPro" id="IPR056284">
    <property type="entry name" value="AIR9-like_A9"/>
</dbReference>
<feature type="domain" description="AIR9-like A9" evidence="2">
    <location>
        <begin position="634"/>
        <end position="710"/>
    </location>
</feature>
<dbReference type="OMA" id="HEVETDI"/>
<dbReference type="FunCoup" id="D8SN78">
    <property type="interactions" value="1195"/>
</dbReference>
<feature type="compositionally biased region" description="Polar residues" evidence="1">
    <location>
        <begin position="164"/>
        <end position="174"/>
    </location>
</feature>
<dbReference type="Gramene" id="EFJ14022">
    <property type="protein sequence ID" value="EFJ14022"/>
    <property type="gene ID" value="SELMODRAFT_423915"/>
</dbReference>
<feature type="region of interest" description="Disordered" evidence="1">
    <location>
        <begin position="1"/>
        <end position="406"/>
    </location>
</feature>
<feature type="domain" description="AIR9-like A9" evidence="2">
    <location>
        <begin position="1215"/>
        <end position="1298"/>
    </location>
</feature>
<dbReference type="InParanoid" id="D8SN78"/>
<evidence type="ECO:0000313" key="5">
    <source>
        <dbReference type="Proteomes" id="UP000001514"/>
    </source>
</evidence>
<sequence length="1853" mass="201445">MEAAKLEEYRPELSDPPLEIYSGDNAGPMLDGTSLESGEISPPGGSSLRVTVADPDDLPNGKHDDEDHPDIASEAPADEEIPAESKAEVSGKVKKGPSLGRGSGSSNGGRSLARTSSGTMKKSPASSPGSTTPVRPFLKSSSPAAIARRQQEAEANGNGNGNGFHTSSKSNGSISAPVTPRASAAAKASASSMTTTPKAPALKKRTPGVDTPPVTPSSVSSRRSSISPGASLSRSTGTSFGSTRRQSLPALSARSSAPSAAELKRWANSSSSSSRISSSKPTTPSRVTSLSLHSPGSVSKPNDYLRRSSPSVLNSPGAPGPKSPGPSVRASAKLCSPSSKSGSSSFSASRGQVANGSPSSLQKKSGPMAATKRSPRAFESPTISSRSMSSEKTLSSDKLAARRKSLTPEARDTRLITLPPVDVKAGDDVRLDLRGQKLRSLDCNLVHLTPKLEFVYLRDNKLSNMDGIEILKRVKVLDLSFNEFKGGGFEPLANCKALQFLSVAQNRLKSLAMATQPRLQVLAASKNKISTLKGFPHLPALEHLRLEENPILEVPHLEAASILLVGPTLKKFNDRDLSAEEREVSLLYPASTALCIRDGWELCSPEEAAESTTEFLISQWKDNLPHGFTLRKAFIDRPFEEDPCHCEFVFGRLDDGEGDLTLLYQWFIGEQTPVNFEPIEGATNKIYWPKHEDVGYCLKVDCTPYLGDQQFPPVSAFSFAVSPGTGCPKVLSIQVDGEPLEGNSMVGSAEVAWCGGTPGSGVVSWLRKTENNSPVAIVGAEDYEYRLVLDDVGAHLLFMYTPVTEEGTKGESQYAMTPVIDAASPSVANVRITGEFVEGNTIRGTGKYFGGKEGSSKFEWFREEQDSGDFTLVSKGSSEYLLTEEDVGLRMKFVYTPANIAGACGVPASATSDKILLAPPRILQLRLVGDMREGSKIVVSGIFIGGTEGASRVQWFKTDTPHNTQNLEPISTSKIAKAFRIPLGAVGHYLAAEYTPVRSDGESGDSVYVVSDARVEMLAPSLSFLTITGELLEGETLTASYGYVGGYEGASQHNWYLHESKNATGSLIAEASGSLQYPVTEDAVNKYISFHCLPIRDDGAIGERVVTMIPEPISPGSPKLLTFQIVGEPVEGAELKIEKKYWGGKEGLSNIQWFVTSPDGTQREIRGATDVTYTLKLEDVHGLVCCSCEPVREDGVRGPISVSQLLGPVLPGPPSCTVLEIFGSPVEGEHLFVNAVYNGGDKGPCELEWWRRNSSGEQKYLGNSESLKLTYEDVGARIKVVFIPVRSDGIVGEAYAVTSEVVQDAEPEGKALVIPDCHEDVELVPTRTYFGGQEGESHYMWYRTSTKVRDSILPIDAEFVCSSLSYTPELEDVDAYLVLEWTPVRQDGKQGKPVIAYSKQPVIPAEPSVRDVTLKEVSLDMFVGDAYYHGGREGESQLSWYRESGNGTTTLIEGATSKTYVASEEDYTYRIIFGYYVYFIFESETNFNVFPSYTPVRDDGVVGDLVVSEPSKVIYPELPRVQKFVLSGKVIEGEVLTALEVMPKGETQQRVWDKYKKEIKYQWSRSTEPGSADFEPISQQRSCTYKVRLEDIGYLLCCECVIYDVFGRSTDPISSTTPAVQPAFPRIDKLEIEGRGFHTNLYAVRGIYVGGREGKSSIQWFRAMAGSPDLIPIPGETGRMYEANVDDVGYRLVAIYTPVREDGVEGNPTSASTDPIEVEPEVAKEVKQKLELGAVKFEVLRDRDRSPASGPQQQQALGSLERRILDINRKRIKVIKPGSKTSFPYTEIRGTYAPPFHVELFRNDQHRLKTVIDSENEVDLMVRTRHIRDVIALTIRGLAQRYNSTPLNLLLKM</sequence>
<dbReference type="InterPro" id="IPR001611">
    <property type="entry name" value="Leu-rich_rpt"/>
</dbReference>
<dbReference type="PANTHER" id="PTHR31149">
    <property type="entry name" value="EXPRESSED PROTEIN"/>
    <property type="match status" value="1"/>
</dbReference>
<dbReference type="InterPro" id="IPR032675">
    <property type="entry name" value="LRR_dom_sf"/>
</dbReference>
<protein>
    <submittedName>
        <fullName evidence="4">Uncharacterized protein</fullName>
    </submittedName>
</protein>
<name>D8SN78_SELML</name>
<feature type="compositionally biased region" description="Low complexity" evidence="1">
    <location>
        <begin position="34"/>
        <end position="48"/>
    </location>
</feature>
<dbReference type="PANTHER" id="PTHR31149:SF11">
    <property type="entry name" value="187-KDA MICROTUBULE-ASSOCIATED PROTEIN AIR9"/>
    <property type="match status" value="1"/>
</dbReference>
<feature type="compositionally biased region" description="Low complexity" evidence="1">
    <location>
        <begin position="208"/>
        <end position="261"/>
    </location>
</feature>
<dbReference type="KEGG" id="smo:SELMODRAFT_423915"/>
<reference evidence="4 5" key="1">
    <citation type="journal article" date="2011" name="Science">
        <title>The Selaginella genome identifies genetic changes associated with the evolution of vascular plants.</title>
        <authorList>
            <person name="Banks J.A."/>
            <person name="Nishiyama T."/>
            <person name="Hasebe M."/>
            <person name="Bowman J.L."/>
            <person name="Gribskov M."/>
            <person name="dePamphilis C."/>
            <person name="Albert V.A."/>
            <person name="Aono N."/>
            <person name="Aoyama T."/>
            <person name="Ambrose B.A."/>
            <person name="Ashton N.W."/>
            <person name="Axtell M.J."/>
            <person name="Barker E."/>
            <person name="Barker M.S."/>
            <person name="Bennetzen J.L."/>
            <person name="Bonawitz N.D."/>
            <person name="Chapple C."/>
            <person name="Cheng C."/>
            <person name="Correa L.G."/>
            <person name="Dacre M."/>
            <person name="DeBarry J."/>
            <person name="Dreyer I."/>
            <person name="Elias M."/>
            <person name="Engstrom E.M."/>
            <person name="Estelle M."/>
            <person name="Feng L."/>
            <person name="Finet C."/>
            <person name="Floyd S.K."/>
            <person name="Frommer W.B."/>
            <person name="Fujita T."/>
            <person name="Gramzow L."/>
            <person name="Gutensohn M."/>
            <person name="Harholt J."/>
            <person name="Hattori M."/>
            <person name="Heyl A."/>
            <person name="Hirai T."/>
            <person name="Hiwatashi Y."/>
            <person name="Ishikawa M."/>
            <person name="Iwata M."/>
            <person name="Karol K.G."/>
            <person name="Koehler B."/>
            <person name="Kolukisaoglu U."/>
            <person name="Kubo M."/>
            <person name="Kurata T."/>
            <person name="Lalonde S."/>
            <person name="Li K."/>
            <person name="Li Y."/>
            <person name="Litt A."/>
            <person name="Lyons E."/>
            <person name="Manning G."/>
            <person name="Maruyama T."/>
            <person name="Michael T.P."/>
            <person name="Mikami K."/>
            <person name="Miyazaki S."/>
            <person name="Morinaga S."/>
            <person name="Murata T."/>
            <person name="Mueller-Roeber B."/>
            <person name="Nelson D.R."/>
            <person name="Obara M."/>
            <person name="Oguri Y."/>
            <person name="Olmstead R.G."/>
            <person name="Onodera N."/>
            <person name="Petersen B.L."/>
            <person name="Pils B."/>
            <person name="Prigge M."/>
            <person name="Rensing S.A."/>
            <person name="Riano-Pachon D.M."/>
            <person name="Roberts A.W."/>
            <person name="Sato Y."/>
            <person name="Scheller H.V."/>
            <person name="Schulz B."/>
            <person name="Schulz C."/>
            <person name="Shakirov E.V."/>
            <person name="Shibagaki N."/>
            <person name="Shinohara N."/>
            <person name="Shippen D.E."/>
            <person name="Soerensen I."/>
            <person name="Sotooka R."/>
            <person name="Sugimoto N."/>
            <person name="Sugita M."/>
            <person name="Sumikawa N."/>
            <person name="Tanurdzic M."/>
            <person name="Theissen G."/>
            <person name="Ulvskov P."/>
            <person name="Wakazuki S."/>
            <person name="Weng J.K."/>
            <person name="Willats W.W."/>
            <person name="Wipf D."/>
            <person name="Wolf P.G."/>
            <person name="Yang L."/>
            <person name="Zimmer A.D."/>
            <person name="Zhu Q."/>
            <person name="Mitros T."/>
            <person name="Hellsten U."/>
            <person name="Loque D."/>
            <person name="Otillar R."/>
            <person name="Salamov A."/>
            <person name="Schmutz J."/>
            <person name="Shapiro H."/>
            <person name="Lindquist E."/>
            <person name="Lucas S."/>
            <person name="Rokhsar D."/>
            <person name="Grigoriev I.V."/>
        </authorList>
    </citation>
    <scope>NUCLEOTIDE SEQUENCE [LARGE SCALE GENOMIC DNA]</scope>
</reference>
<feature type="compositionally biased region" description="Low complexity" evidence="1">
    <location>
        <begin position="144"/>
        <end position="157"/>
    </location>
</feature>
<dbReference type="HOGENOM" id="CLU_002784_0_0_1"/>
<feature type="compositionally biased region" description="Polar residues" evidence="1">
    <location>
        <begin position="350"/>
        <end position="363"/>
    </location>
</feature>
<keyword evidence="5" id="KW-1185">Reference proteome</keyword>
<dbReference type="SUPFAM" id="SSF52075">
    <property type="entry name" value="Outer arm dynein light chain 1"/>
    <property type="match status" value="1"/>
</dbReference>
<dbReference type="EMBL" id="GL377629">
    <property type="protein sequence ID" value="EFJ14022.1"/>
    <property type="molecule type" value="Genomic_DNA"/>
</dbReference>
<dbReference type="InterPro" id="IPR056287">
    <property type="entry name" value="PH_AIR9"/>
</dbReference>
<feature type="compositionally biased region" description="Basic and acidic residues" evidence="1">
    <location>
        <begin position="59"/>
        <end position="71"/>
    </location>
</feature>
<evidence type="ECO:0000256" key="1">
    <source>
        <dbReference type="SAM" id="MobiDB-lite"/>
    </source>
</evidence>
<evidence type="ECO:0000259" key="2">
    <source>
        <dbReference type="Pfam" id="PF23197"/>
    </source>
</evidence>